<dbReference type="Proteomes" id="UP000472727">
    <property type="component" value="Unassembled WGS sequence"/>
</dbReference>
<dbReference type="AlphaFoldDB" id="A0A7C8UK15"/>
<dbReference type="EMBL" id="WIWT01000081">
    <property type="protein sequence ID" value="KAF3203200.1"/>
    <property type="molecule type" value="Genomic_DNA"/>
</dbReference>
<evidence type="ECO:0000313" key="5">
    <source>
        <dbReference type="Proteomes" id="UP000297595"/>
    </source>
</evidence>
<organism evidence="3 6">
    <name type="scientific">Orbilia oligospora</name>
    <name type="common">Nematode-trapping fungus</name>
    <name type="synonym">Arthrobotrys oligospora</name>
    <dbReference type="NCBI Taxonomy" id="2813651"/>
    <lineage>
        <taxon>Eukaryota</taxon>
        <taxon>Fungi</taxon>
        <taxon>Dikarya</taxon>
        <taxon>Ascomycota</taxon>
        <taxon>Pezizomycotina</taxon>
        <taxon>Orbiliomycetes</taxon>
        <taxon>Orbiliales</taxon>
        <taxon>Orbiliaceae</taxon>
        <taxon>Orbilia</taxon>
    </lineage>
</organism>
<comment type="caution">
    <text evidence="3">The sequence shown here is derived from an EMBL/GenBank/DDBJ whole genome shotgun (WGS) entry which is preliminary data.</text>
</comment>
<proteinExistence type="predicted"/>
<sequence>MPCKPQVWPMLDWFQGRFEYAATQAERKRLRSIWLQIIKTQDFVETDRQITSANYVERNPQRPMLTISPRMWSYSS</sequence>
<accession>A0A7C8UK15</accession>
<dbReference type="EMBL" id="WIQW01000012">
    <property type="protein sequence ID" value="KAF3106469.1"/>
    <property type="molecule type" value="Genomic_DNA"/>
</dbReference>
<dbReference type="Proteomes" id="UP000297595">
    <property type="component" value="Unassembled WGS sequence"/>
</dbReference>
<dbReference type="EMBL" id="SOZJ01000003">
    <property type="protein sequence ID" value="TGJ68931.1"/>
    <property type="molecule type" value="Genomic_DNA"/>
</dbReference>
<evidence type="ECO:0000313" key="4">
    <source>
        <dbReference type="EMBL" id="TGJ68931.1"/>
    </source>
</evidence>
<evidence type="ECO:0000313" key="1">
    <source>
        <dbReference type="EMBL" id="KAF3106469.1"/>
    </source>
</evidence>
<evidence type="ECO:0000313" key="2">
    <source>
        <dbReference type="EMBL" id="KAF3203200.1"/>
    </source>
</evidence>
<name>A0A7C8UK15_ORBOL</name>
<reference evidence="4 5" key="1">
    <citation type="submission" date="2019-03" db="EMBL/GenBank/DDBJ databases">
        <title>Nematode-trapping fungi genome.</title>
        <authorList>
            <person name="Vidal-Diez De Ulzurrun G."/>
        </authorList>
    </citation>
    <scope>NUCLEOTIDE SEQUENCE [LARGE SCALE GENOMIC DNA]</scope>
    <source>
        <strain evidence="4 5">TWF154</strain>
    </source>
</reference>
<reference evidence="6 7" key="2">
    <citation type="submission" date="2019-06" db="EMBL/GenBank/DDBJ databases">
        <authorList>
            <person name="Palmer J.M."/>
        </authorList>
    </citation>
    <scope>NUCLEOTIDE SEQUENCE [LARGE SCALE GENOMIC DNA]</scope>
    <source>
        <strain evidence="1 7">TWF102</strain>
        <strain evidence="3 6">TWF106</strain>
        <strain evidence="2">TWF679</strain>
    </source>
</reference>
<evidence type="ECO:0000313" key="7">
    <source>
        <dbReference type="Proteomes" id="UP000475325"/>
    </source>
</evidence>
<gene>
    <name evidence="4" type="ORF">EYR41_005011</name>
    <name evidence="1" type="ORF">TWF102_001420</name>
    <name evidence="3" type="ORF">TWF106_010048</name>
    <name evidence="2" type="ORF">TWF679_010510</name>
</gene>
<protein>
    <submittedName>
        <fullName evidence="3">Uncharacterized protein</fullName>
    </submittedName>
</protein>
<dbReference type="Proteomes" id="UP000475325">
    <property type="component" value="Unassembled WGS sequence"/>
</dbReference>
<dbReference type="EMBL" id="WIWS01000071">
    <property type="protein sequence ID" value="KAF3212118.1"/>
    <property type="molecule type" value="Genomic_DNA"/>
</dbReference>
<evidence type="ECO:0000313" key="6">
    <source>
        <dbReference type="Proteomes" id="UP000472727"/>
    </source>
</evidence>
<dbReference type="Proteomes" id="UP000614610">
    <property type="component" value="Unassembled WGS sequence"/>
</dbReference>
<evidence type="ECO:0000313" key="3">
    <source>
        <dbReference type="EMBL" id="KAF3212118.1"/>
    </source>
</evidence>
<dbReference type="OrthoDB" id="5271056at2759"/>